<evidence type="ECO:0000256" key="1">
    <source>
        <dbReference type="SAM" id="Phobius"/>
    </source>
</evidence>
<evidence type="ECO:0000313" key="2">
    <source>
        <dbReference type="EMBL" id="RIA80419.1"/>
    </source>
</evidence>
<gene>
    <name evidence="2" type="ORF">C1645_745256</name>
</gene>
<name>A0A397S6N9_9GLOM</name>
<reference evidence="2 3" key="1">
    <citation type="submission" date="2018-06" db="EMBL/GenBank/DDBJ databases">
        <title>Comparative genomics reveals the genomic features of Rhizophagus irregularis, R. cerebriforme, R. diaphanum and Gigaspora rosea, and their symbiotic lifestyle signature.</title>
        <authorList>
            <person name="Morin E."/>
            <person name="San Clemente H."/>
            <person name="Chen E.C.H."/>
            <person name="De La Providencia I."/>
            <person name="Hainaut M."/>
            <person name="Kuo A."/>
            <person name="Kohler A."/>
            <person name="Murat C."/>
            <person name="Tang N."/>
            <person name="Roy S."/>
            <person name="Loubradou J."/>
            <person name="Henrissat B."/>
            <person name="Grigoriev I.V."/>
            <person name="Corradi N."/>
            <person name="Roux C."/>
            <person name="Martin F.M."/>
        </authorList>
    </citation>
    <scope>NUCLEOTIDE SEQUENCE [LARGE SCALE GENOMIC DNA]</scope>
    <source>
        <strain evidence="2 3">DAOM 227022</strain>
    </source>
</reference>
<keyword evidence="1" id="KW-0812">Transmembrane</keyword>
<keyword evidence="1" id="KW-1133">Transmembrane helix</keyword>
<dbReference type="AlphaFoldDB" id="A0A397S6N9"/>
<sequence length="209" mass="24092">MGRWYTQCAGNLPCGLLEAVPFVFVAFIIANIFGAIWLLLRENARNVENIGNNKGNKQIPMNDNNINEIFLSTREALKTILPQASNKDIEKYEEQLSKVNNFDPVLIIIANQNWINQNTYVNYQAVMYSFATNNLQNNRRRDEDSLSIFHFPNLTELYTVRGNIRMQYPNAFFDRNAQSQQEPIGTAWILTNVAVHKSDYAEDDSFFVI</sequence>
<keyword evidence="3" id="KW-1185">Reference proteome</keyword>
<keyword evidence="1" id="KW-0472">Membrane</keyword>
<accession>A0A397S6N9</accession>
<dbReference type="Proteomes" id="UP000265703">
    <property type="component" value="Unassembled WGS sequence"/>
</dbReference>
<dbReference type="OrthoDB" id="2352581at2759"/>
<comment type="caution">
    <text evidence="2">The sequence shown here is derived from an EMBL/GenBank/DDBJ whole genome shotgun (WGS) entry which is preliminary data.</text>
</comment>
<feature type="transmembrane region" description="Helical" evidence="1">
    <location>
        <begin position="20"/>
        <end position="40"/>
    </location>
</feature>
<proteinExistence type="predicted"/>
<organism evidence="2 3">
    <name type="scientific">Glomus cerebriforme</name>
    <dbReference type="NCBI Taxonomy" id="658196"/>
    <lineage>
        <taxon>Eukaryota</taxon>
        <taxon>Fungi</taxon>
        <taxon>Fungi incertae sedis</taxon>
        <taxon>Mucoromycota</taxon>
        <taxon>Glomeromycotina</taxon>
        <taxon>Glomeromycetes</taxon>
        <taxon>Glomerales</taxon>
        <taxon>Glomeraceae</taxon>
        <taxon>Glomus</taxon>
    </lineage>
</organism>
<dbReference type="EMBL" id="QKYT01000972">
    <property type="protein sequence ID" value="RIA80419.1"/>
    <property type="molecule type" value="Genomic_DNA"/>
</dbReference>
<evidence type="ECO:0000313" key="3">
    <source>
        <dbReference type="Proteomes" id="UP000265703"/>
    </source>
</evidence>
<protein>
    <submittedName>
        <fullName evidence="2">Uncharacterized protein</fullName>
    </submittedName>
</protein>